<feature type="transmembrane region" description="Helical" evidence="9">
    <location>
        <begin position="252"/>
        <end position="271"/>
    </location>
</feature>
<keyword evidence="9" id="KW-0812">Transmembrane</keyword>
<dbReference type="SUPFAM" id="SSF55874">
    <property type="entry name" value="ATPase domain of HSP90 chaperone/DNA topoisomerase II/histidine kinase"/>
    <property type="match status" value="1"/>
</dbReference>
<dbReference type="GO" id="GO:0016020">
    <property type="term" value="C:membrane"/>
    <property type="evidence" value="ECO:0007669"/>
    <property type="project" value="InterPro"/>
</dbReference>
<feature type="transmembrane region" description="Helical" evidence="9">
    <location>
        <begin position="318"/>
        <end position="339"/>
    </location>
</feature>
<keyword evidence="3" id="KW-0597">Phosphoprotein</keyword>
<evidence type="ECO:0000256" key="6">
    <source>
        <dbReference type="ARBA" id="ARBA00022777"/>
    </source>
</evidence>
<evidence type="ECO:0000256" key="5">
    <source>
        <dbReference type="ARBA" id="ARBA00022741"/>
    </source>
</evidence>
<dbReference type="Pfam" id="PF02518">
    <property type="entry name" value="HATPase_c"/>
    <property type="match status" value="1"/>
</dbReference>
<dbReference type="Gene3D" id="3.30.565.10">
    <property type="entry name" value="Histidine kinase-like ATPase, C-terminal domain"/>
    <property type="match status" value="1"/>
</dbReference>
<dbReference type="PANTHER" id="PTHR24421:SF10">
    <property type="entry name" value="NITRATE_NITRITE SENSOR PROTEIN NARQ"/>
    <property type="match status" value="1"/>
</dbReference>
<feature type="transmembrane region" description="Helical" evidence="9">
    <location>
        <begin position="126"/>
        <end position="145"/>
    </location>
</feature>
<sequence length="741" mass="81125">MPAIIEVKVSLFGGGLMSQDRTAVPADRIPNLGLLVCLQLFAVLFSVSSAVIYCAGIPKYYQNLISTCIVNGCSNYAPAMPLENARAIHLSLETYAVLFVCIDLIFTLVFYGAAMLIFWKGIREPMALLAGLAMVAFGTSFPSLVPVAFQGNTAMEWWFSGVATLGWIGLSLLFLLFPNGSFVPRWSVGVFIVILIVQVSSFINRGIIWNEMSGSAYLLAVWYIGSTLILVYSQIYRYLKVSSPAQRQQTKWVVYGLAVGLIGFIGMSILFNPAMNDGSALTYVYLNAFLNLSLLAIPLTLTMAVLKQRLWDIDPIVNRTLVYGALSLCVAAIYIFSVYYLSRLFETQNNLIISLAATAIVAVIFAPLREKLQRLVNRMLKGRHDDPYAVLLELGSQLVRPMAPEAMLEALASTMKESLRLPYAGIAIGVGGQDALVATSGEPLHEVLSFPIIHRGERLGTLYLSARSPGEAFSSEDNKFLDVLLHQAGPIVENVNMTLGMKLLAQDLQESRERLVLAREEERRQIRKNLHDDLAPRLAALALNVATAEKYVLKKPDIAIEMLGDLRTVIRATVGEIRTLVHDLRPPTLDELGLISAIGERISELNKPAQLLADEQGTIPIHIRLHEPPQLPELPAAVEVAAYRIVTESLVNVIKHSQATECIVKLQLSPLKQLIVEVTDNGTGFRSAYTPGLPGKGGIGLQSLKERAAELGGQCSIEPAEQGGTRVLAILPIELKEEHGR</sequence>
<feature type="transmembrane region" description="Helical" evidence="9">
    <location>
        <begin position="351"/>
        <end position="368"/>
    </location>
</feature>
<evidence type="ECO:0000256" key="4">
    <source>
        <dbReference type="ARBA" id="ARBA00022679"/>
    </source>
</evidence>
<organism evidence="11 12">
    <name type="scientific">Paenibacillus cremeus</name>
    <dbReference type="NCBI Taxonomy" id="2163881"/>
    <lineage>
        <taxon>Bacteria</taxon>
        <taxon>Bacillati</taxon>
        <taxon>Bacillota</taxon>
        <taxon>Bacilli</taxon>
        <taxon>Bacillales</taxon>
        <taxon>Paenibacillaceae</taxon>
        <taxon>Paenibacillus</taxon>
    </lineage>
</organism>
<dbReference type="InterPro" id="IPR011712">
    <property type="entry name" value="Sig_transdc_His_kin_sub3_dim/P"/>
</dbReference>
<keyword evidence="4" id="KW-0808">Transferase</keyword>
<dbReference type="InterPro" id="IPR036890">
    <property type="entry name" value="HATPase_C_sf"/>
</dbReference>
<feature type="transmembrane region" description="Helical" evidence="9">
    <location>
        <begin position="214"/>
        <end position="232"/>
    </location>
</feature>
<dbReference type="Gene3D" id="3.30.450.40">
    <property type="match status" value="1"/>
</dbReference>
<dbReference type="SMART" id="SM00387">
    <property type="entry name" value="HATPase_c"/>
    <property type="match status" value="1"/>
</dbReference>
<dbReference type="Pfam" id="PF07730">
    <property type="entry name" value="HisKA_3"/>
    <property type="match status" value="1"/>
</dbReference>
<comment type="catalytic activity">
    <reaction evidence="1">
        <text>ATP + protein L-histidine = ADP + protein N-phospho-L-histidine.</text>
        <dbReference type="EC" id="2.7.13.3"/>
    </reaction>
</comment>
<evidence type="ECO:0000256" key="1">
    <source>
        <dbReference type="ARBA" id="ARBA00000085"/>
    </source>
</evidence>
<dbReference type="InterPro" id="IPR029016">
    <property type="entry name" value="GAF-like_dom_sf"/>
</dbReference>
<feature type="transmembrane region" description="Helical" evidence="9">
    <location>
        <begin position="157"/>
        <end position="176"/>
    </location>
</feature>
<keyword evidence="9" id="KW-0472">Membrane</keyword>
<keyword evidence="9" id="KW-1133">Transmembrane helix</keyword>
<dbReference type="Gene3D" id="1.20.5.1930">
    <property type="match status" value="1"/>
</dbReference>
<dbReference type="EC" id="2.7.13.3" evidence="2"/>
<gene>
    <name evidence="11" type="ORF">FPZ49_03280</name>
</gene>
<feature type="transmembrane region" description="Helical" evidence="9">
    <location>
        <begin position="188"/>
        <end position="208"/>
    </location>
</feature>
<evidence type="ECO:0000256" key="7">
    <source>
        <dbReference type="ARBA" id="ARBA00022840"/>
    </source>
</evidence>
<evidence type="ECO:0000256" key="3">
    <source>
        <dbReference type="ARBA" id="ARBA00022553"/>
    </source>
</evidence>
<evidence type="ECO:0000313" key="12">
    <source>
        <dbReference type="Proteomes" id="UP000317036"/>
    </source>
</evidence>
<evidence type="ECO:0000256" key="8">
    <source>
        <dbReference type="ARBA" id="ARBA00023012"/>
    </source>
</evidence>
<keyword evidence="12" id="KW-1185">Reference proteome</keyword>
<dbReference type="EMBL" id="VNJI01000003">
    <property type="protein sequence ID" value="TVY11270.1"/>
    <property type="molecule type" value="Genomic_DNA"/>
</dbReference>
<keyword evidence="8" id="KW-0902">Two-component regulatory system</keyword>
<dbReference type="AlphaFoldDB" id="A0A559KGL6"/>
<feature type="transmembrane region" description="Helical" evidence="9">
    <location>
        <begin position="97"/>
        <end position="119"/>
    </location>
</feature>
<dbReference type="GO" id="GO:0046983">
    <property type="term" value="F:protein dimerization activity"/>
    <property type="evidence" value="ECO:0007669"/>
    <property type="project" value="InterPro"/>
</dbReference>
<evidence type="ECO:0000313" key="11">
    <source>
        <dbReference type="EMBL" id="TVY11270.1"/>
    </source>
</evidence>
<feature type="domain" description="Histidine kinase/HSP90-like ATPase" evidence="10">
    <location>
        <begin position="637"/>
        <end position="735"/>
    </location>
</feature>
<evidence type="ECO:0000256" key="2">
    <source>
        <dbReference type="ARBA" id="ARBA00012438"/>
    </source>
</evidence>
<dbReference type="CDD" id="cd16917">
    <property type="entry name" value="HATPase_UhpB-NarQ-NarX-like"/>
    <property type="match status" value="1"/>
</dbReference>
<keyword evidence="5" id="KW-0547">Nucleotide-binding</keyword>
<evidence type="ECO:0000256" key="9">
    <source>
        <dbReference type="SAM" id="Phobius"/>
    </source>
</evidence>
<dbReference type="Proteomes" id="UP000317036">
    <property type="component" value="Unassembled WGS sequence"/>
</dbReference>
<dbReference type="SUPFAM" id="SSF55781">
    <property type="entry name" value="GAF domain-like"/>
    <property type="match status" value="1"/>
</dbReference>
<keyword evidence="6 11" id="KW-0418">Kinase</keyword>
<dbReference type="GO" id="GO:0005524">
    <property type="term" value="F:ATP binding"/>
    <property type="evidence" value="ECO:0007669"/>
    <property type="project" value="UniProtKB-KW"/>
</dbReference>
<reference evidence="11 12" key="1">
    <citation type="submission" date="2019-07" db="EMBL/GenBank/DDBJ databases">
        <authorList>
            <person name="Kim J."/>
        </authorList>
    </citation>
    <scope>NUCLEOTIDE SEQUENCE [LARGE SCALE GENOMIC DNA]</scope>
    <source>
        <strain evidence="11 12">JC52</strain>
    </source>
</reference>
<accession>A0A559KGL6</accession>
<dbReference type="InterPro" id="IPR050482">
    <property type="entry name" value="Sensor_HK_TwoCompSys"/>
</dbReference>
<feature type="transmembrane region" description="Helical" evidence="9">
    <location>
        <begin position="283"/>
        <end position="306"/>
    </location>
</feature>
<dbReference type="PANTHER" id="PTHR24421">
    <property type="entry name" value="NITRATE/NITRITE SENSOR PROTEIN NARX-RELATED"/>
    <property type="match status" value="1"/>
</dbReference>
<proteinExistence type="predicted"/>
<evidence type="ECO:0000259" key="10">
    <source>
        <dbReference type="SMART" id="SM00387"/>
    </source>
</evidence>
<feature type="transmembrane region" description="Helical" evidence="9">
    <location>
        <begin position="32"/>
        <end position="53"/>
    </location>
</feature>
<dbReference type="InterPro" id="IPR003594">
    <property type="entry name" value="HATPase_dom"/>
</dbReference>
<keyword evidence="7" id="KW-0067">ATP-binding</keyword>
<comment type="caution">
    <text evidence="11">The sequence shown here is derived from an EMBL/GenBank/DDBJ whole genome shotgun (WGS) entry which is preliminary data.</text>
</comment>
<name>A0A559KGL6_9BACL</name>
<protein>
    <recommendedName>
        <fullName evidence="2">histidine kinase</fullName>
        <ecNumber evidence="2">2.7.13.3</ecNumber>
    </recommendedName>
</protein>
<dbReference type="GO" id="GO:0000155">
    <property type="term" value="F:phosphorelay sensor kinase activity"/>
    <property type="evidence" value="ECO:0007669"/>
    <property type="project" value="InterPro"/>
</dbReference>